<evidence type="ECO:0000313" key="11">
    <source>
        <dbReference type="EMBL" id="SVA98399.1"/>
    </source>
</evidence>
<dbReference type="SMART" id="SM00388">
    <property type="entry name" value="HisKA"/>
    <property type="match status" value="1"/>
</dbReference>
<dbReference type="EMBL" id="UINC01024553">
    <property type="protein sequence ID" value="SVA98399.1"/>
    <property type="molecule type" value="Genomic_DNA"/>
</dbReference>
<feature type="transmembrane region" description="Helical" evidence="9">
    <location>
        <begin position="9"/>
        <end position="35"/>
    </location>
</feature>
<evidence type="ECO:0000256" key="7">
    <source>
        <dbReference type="ARBA" id="ARBA00022777"/>
    </source>
</evidence>
<evidence type="ECO:0000256" key="8">
    <source>
        <dbReference type="ARBA" id="ARBA00022840"/>
    </source>
</evidence>
<dbReference type="InterPro" id="IPR003661">
    <property type="entry name" value="HisK_dim/P_dom"/>
</dbReference>
<evidence type="ECO:0000259" key="10">
    <source>
        <dbReference type="PROSITE" id="PS50885"/>
    </source>
</evidence>
<evidence type="ECO:0000256" key="9">
    <source>
        <dbReference type="SAM" id="Phobius"/>
    </source>
</evidence>
<dbReference type="SUPFAM" id="SSF158472">
    <property type="entry name" value="HAMP domain-like"/>
    <property type="match status" value="1"/>
</dbReference>
<evidence type="ECO:0000256" key="6">
    <source>
        <dbReference type="ARBA" id="ARBA00022741"/>
    </source>
</evidence>
<keyword evidence="9" id="KW-0812">Transmembrane</keyword>
<dbReference type="GO" id="GO:0000155">
    <property type="term" value="F:phosphorelay sensor kinase activity"/>
    <property type="evidence" value="ECO:0007669"/>
    <property type="project" value="InterPro"/>
</dbReference>
<evidence type="ECO:0000256" key="3">
    <source>
        <dbReference type="ARBA" id="ARBA00012438"/>
    </source>
</evidence>
<keyword evidence="5" id="KW-0808">Transferase</keyword>
<evidence type="ECO:0000256" key="1">
    <source>
        <dbReference type="ARBA" id="ARBA00000085"/>
    </source>
</evidence>
<sequence length="293" mass="33054">VSPRVRSSLFLKILLVFLGAFTSIIVYASVSYWYFDWERQRLSVQTTAINYAQFILEELGHPPDSSRAREVSEQLEIGVRIEGPGVDWASSQSFPTFDEVNLPEYEGMAMSRAGLTPSLGLSADVIHEDYRYLLALQAGGMAPGSSNTSEDIADVLFMMILLACVYLLTRRLLQPVRVLSDGVEQLRSGQLEVEMETRRTDELGRLVVSFNEMARTVRERIKARDQLLLDVSHEIRSPLTRMRVALEMTEDSKAKQSIIQDIEETEAMISELLETERLESEHGGLEYAPTDLS</sequence>
<keyword evidence="6" id="KW-0547">Nucleotide-binding</keyword>
<accession>A0A382AAJ0</accession>
<reference evidence="11" key="1">
    <citation type="submission" date="2018-05" db="EMBL/GenBank/DDBJ databases">
        <authorList>
            <person name="Lanie J.A."/>
            <person name="Ng W.-L."/>
            <person name="Kazmierczak K.M."/>
            <person name="Andrzejewski T.M."/>
            <person name="Davidsen T.M."/>
            <person name="Wayne K.J."/>
            <person name="Tettelin H."/>
            <person name="Glass J.I."/>
            <person name="Rusch D."/>
            <person name="Podicherti R."/>
            <person name="Tsui H.-C.T."/>
            <person name="Winkler M.E."/>
        </authorList>
    </citation>
    <scope>NUCLEOTIDE SEQUENCE</scope>
</reference>
<keyword evidence="9" id="KW-0472">Membrane</keyword>
<evidence type="ECO:0000256" key="2">
    <source>
        <dbReference type="ARBA" id="ARBA00004651"/>
    </source>
</evidence>
<dbReference type="EC" id="2.7.13.3" evidence="3"/>
<dbReference type="SMART" id="SM00304">
    <property type="entry name" value="HAMP"/>
    <property type="match status" value="1"/>
</dbReference>
<comment type="catalytic activity">
    <reaction evidence="1">
        <text>ATP + protein L-histidine = ADP + protein N-phospho-L-histidine.</text>
        <dbReference type="EC" id="2.7.13.3"/>
    </reaction>
</comment>
<dbReference type="InterPro" id="IPR003660">
    <property type="entry name" value="HAMP_dom"/>
</dbReference>
<feature type="non-terminal residue" evidence="11">
    <location>
        <position position="1"/>
    </location>
</feature>
<keyword evidence="9" id="KW-1133">Transmembrane helix</keyword>
<keyword evidence="7" id="KW-0418">Kinase</keyword>
<dbReference type="PANTHER" id="PTHR44936">
    <property type="entry name" value="SENSOR PROTEIN CREC"/>
    <property type="match status" value="1"/>
</dbReference>
<keyword evidence="8" id="KW-0067">ATP-binding</keyword>
<dbReference type="PANTHER" id="PTHR44936:SF10">
    <property type="entry name" value="SENSOR PROTEIN RSTB"/>
    <property type="match status" value="1"/>
</dbReference>
<feature type="domain" description="HAMP" evidence="10">
    <location>
        <begin position="170"/>
        <end position="222"/>
    </location>
</feature>
<dbReference type="SUPFAM" id="SSF47384">
    <property type="entry name" value="Homodimeric domain of signal transducing histidine kinase"/>
    <property type="match status" value="1"/>
</dbReference>
<evidence type="ECO:0000256" key="4">
    <source>
        <dbReference type="ARBA" id="ARBA00022475"/>
    </source>
</evidence>
<evidence type="ECO:0000256" key="5">
    <source>
        <dbReference type="ARBA" id="ARBA00022679"/>
    </source>
</evidence>
<dbReference type="Gene3D" id="6.10.340.10">
    <property type="match status" value="1"/>
</dbReference>
<dbReference type="Pfam" id="PF00512">
    <property type="entry name" value="HisKA"/>
    <property type="match status" value="1"/>
</dbReference>
<protein>
    <recommendedName>
        <fullName evidence="3">histidine kinase</fullName>
        <ecNumber evidence="3">2.7.13.3</ecNumber>
    </recommendedName>
</protein>
<gene>
    <name evidence="11" type="ORF">METZ01_LOCUS151253</name>
</gene>
<name>A0A382AAJ0_9ZZZZ</name>
<keyword evidence="4" id="KW-1003">Cell membrane</keyword>
<dbReference type="GO" id="GO:0016020">
    <property type="term" value="C:membrane"/>
    <property type="evidence" value="ECO:0007669"/>
    <property type="project" value="InterPro"/>
</dbReference>
<dbReference type="Pfam" id="PF00672">
    <property type="entry name" value="HAMP"/>
    <property type="match status" value="1"/>
</dbReference>
<dbReference type="CDD" id="cd06225">
    <property type="entry name" value="HAMP"/>
    <property type="match status" value="1"/>
</dbReference>
<dbReference type="InterPro" id="IPR036097">
    <property type="entry name" value="HisK_dim/P_sf"/>
</dbReference>
<comment type="subcellular location">
    <subcellularLocation>
        <location evidence="2">Cell membrane</location>
        <topology evidence="2">Multi-pass membrane protein</topology>
    </subcellularLocation>
</comment>
<dbReference type="InterPro" id="IPR050980">
    <property type="entry name" value="2C_sensor_his_kinase"/>
</dbReference>
<dbReference type="GO" id="GO:0005524">
    <property type="term" value="F:ATP binding"/>
    <property type="evidence" value="ECO:0007669"/>
    <property type="project" value="UniProtKB-KW"/>
</dbReference>
<dbReference type="PROSITE" id="PS50885">
    <property type="entry name" value="HAMP"/>
    <property type="match status" value="1"/>
</dbReference>
<dbReference type="AlphaFoldDB" id="A0A382AAJ0"/>
<proteinExistence type="predicted"/>
<dbReference type="CDD" id="cd00082">
    <property type="entry name" value="HisKA"/>
    <property type="match status" value="1"/>
</dbReference>
<organism evidence="11">
    <name type="scientific">marine metagenome</name>
    <dbReference type="NCBI Taxonomy" id="408172"/>
    <lineage>
        <taxon>unclassified sequences</taxon>
        <taxon>metagenomes</taxon>
        <taxon>ecological metagenomes</taxon>
    </lineage>
</organism>
<feature type="non-terminal residue" evidence="11">
    <location>
        <position position="293"/>
    </location>
</feature>
<dbReference type="Gene3D" id="1.10.287.130">
    <property type="match status" value="1"/>
</dbReference>